<accession>A0ABW4AIA6</accession>
<evidence type="ECO:0000313" key="2">
    <source>
        <dbReference type="EMBL" id="MFD1369990.1"/>
    </source>
</evidence>
<evidence type="ECO:0008006" key="4">
    <source>
        <dbReference type="Google" id="ProtNLM"/>
    </source>
</evidence>
<evidence type="ECO:0000313" key="3">
    <source>
        <dbReference type="Proteomes" id="UP001597183"/>
    </source>
</evidence>
<proteinExistence type="predicted"/>
<keyword evidence="3" id="KW-1185">Reference proteome</keyword>
<protein>
    <recommendedName>
        <fullName evidence="4">Secreted protein</fullName>
    </recommendedName>
</protein>
<gene>
    <name evidence="2" type="ORF">ACFQ5G_32015</name>
</gene>
<feature type="signal peptide" evidence="1">
    <location>
        <begin position="1"/>
        <end position="21"/>
    </location>
</feature>
<dbReference type="RefSeq" id="WP_317790693.1">
    <property type="nucleotide sequence ID" value="NZ_AP028461.1"/>
</dbReference>
<sequence>MATVAMLATGGIGIAAAPAFAFPSGCSTPDIVDDGVKVGAYSKCTGGTGSHQITIACKGIAGVNWFTGPWKKVGSISSKECPLGTSLYSKFNTLSST</sequence>
<organism evidence="2 3">
    <name type="scientific">Actinoplanes sichuanensis</name>
    <dbReference type="NCBI Taxonomy" id="512349"/>
    <lineage>
        <taxon>Bacteria</taxon>
        <taxon>Bacillati</taxon>
        <taxon>Actinomycetota</taxon>
        <taxon>Actinomycetes</taxon>
        <taxon>Micromonosporales</taxon>
        <taxon>Micromonosporaceae</taxon>
        <taxon>Actinoplanes</taxon>
    </lineage>
</organism>
<comment type="caution">
    <text evidence="2">The sequence shown here is derived from an EMBL/GenBank/DDBJ whole genome shotgun (WGS) entry which is preliminary data.</text>
</comment>
<dbReference type="EMBL" id="JBHTMK010000043">
    <property type="protein sequence ID" value="MFD1369990.1"/>
    <property type="molecule type" value="Genomic_DNA"/>
</dbReference>
<reference evidence="3" key="1">
    <citation type="journal article" date="2019" name="Int. J. Syst. Evol. Microbiol.">
        <title>The Global Catalogue of Microorganisms (GCM) 10K type strain sequencing project: providing services to taxonomists for standard genome sequencing and annotation.</title>
        <authorList>
            <consortium name="The Broad Institute Genomics Platform"/>
            <consortium name="The Broad Institute Genome Sequencing Center for Infectious Disease"/>
            <person name="Wu L."/>
            <person name="Ma J."/>
        </authorList>
    </citation>
    <scope>NUCLEOTIDE SEQUENCE [LARGE SCALE GENOMIC DNA]</scope>
    <source>
        <strain evidence="3">CCM 7526</strain>
    </source>
</reference>
<dbReference type="Proteomes" id="UP001597183">
    <property type="component" value="Unassembled WGS sequence"/>
</dbReference>
<name>A0ABW4AIA6_9ACTN</name>
<keyword evidence="1" id="KW-0732">Signal</keyword>
<evidence type="ECO:0000256" key="1">
    <source>
        <dbReference type="SAM" id="SignalP"/>
    </source>
</evidence>
<feature type="chain" id="PRO_5046754528" description="Secreted protein" evidence="1">
    <location>
        <begin position="22"/>
        <end position="97"/>
    </location>
</feature>